<accession>A0A2M8F985</accession>
<gene>
    <name evidence="4" type="ORF">CO030_03530</name>
</gene>
<dbReference type="Proteomes" id="UP000231456">
    <property type="component" value="Unassembled WGS sequence"/>
</dbReference>
<dbReference type="InterPro" id="IPR050463">
    <property type="entry name" value="Gfo/Idh/MocA_oxidrdct_glycsds"/>
</dbReference>
<proteinExistence type="predicted"/>
<dbReference type="AlphaFoldDB" id="A0A2M8F985"/>
<evidence type="ECO:0000313" key="5">
    <source>
        <dbReference type="Proteomes" id="UP000231456"/>
    </source>
</evidence>
<dbReference type="SUPFAM" id="SSF55347">
    <property type="entry name" value="Glyceraldehyde-3-phosphate dehydrogenase-like, C-terminal domain"/>
    <property type="match status" value="1"/>
</dbReference>
<dbReference type="InterPro" id="IPR036291">
    <property type="entry name" value="NAD(P)-bd_dom_sf"/>
</dbReference>
<evidence type="ECO:0000259" key="2">
    <source>
        <dbReference type="Pfam" id="PF01408"/>
    </source>
</evidence>
<feature type="domain" description="GFO/IDH/MocA-like oxidoreductase" evidence="3">
    <location>
        <begin position="129"/>
        <end position="252"/>
    </location>
</feature>
<dbReference type="EMBL" id="PFRH01000113">
    <property type="protein sequence ID" value="PJC52310.1"/>
    <property type="molecule type" value="Genomic_DNA"/>
</dbReference>
<evidence type="ECO:0000313" key="4">
    <source>
        <dbReference type="EMBL" id="PJC52310.1"/>
    </source>
</evidence>
<evidence type="ECO:0000256" key="1">
    <source>
        <dbReference type="ARBA" id="ARBA00023002"/>
    </source>
</evidence>
<organism evidence="4 5">
    <name type="scientific">Candidatus Magasanikbacteria bacterium CG_4_9_14_0_2_um_filter_42_11</name>
    <dbReference type="NCBI Taxonomy" id="1974643"/>
    <lineage>
        <taxon>Bacteria</taxon>
        <taxon>Candidatus Magasanikiibacteriota</taxon>
    </lineage>
</organism>
<dbReference type="Gene3D" id="3.30.360.10">
    <property type="entry name" value="Dihydrodipicolinate Reductase, domain 2"/>
    <property type="match status" value="1"/>
</dbReference>
<feature type="domain" description="Gfo/Idh/MocA-like oxidoreductase N-terminal" evidence="2">
    <location>
        <begin position="2"/>
        <end position="120"/>
    </location>
</feature>
<dbReference type="Pfam" id="PF22725">
    <property type="entry name" value="GFO_IDH_MocA_C3"/>
    <property type="match status" value="1"/>
</dbReference>
<reference evidence="5" key="1">
    <citation type="submission" date="2017-09" db="EMBL/GenBank/DDBJ databases">
        <title>Depth-based differentiation of microbial function through sediment-hosted aquifers and enrichment of novel symbionts in the deep terrestrial subsurface.</title>
        <authorList>
            <person name="Probst A.J."/>
            <person name="Ladd B."/>
            <person name="Jarett J.K."/>
            <person name="Geller-Mcgrath D.E."/>
            <person name="Sieber C.M.K."/>
            <person name="Emerson J.B."/>
            <person name="Anantharaman K."/>
            <person name="Thomas B.C."/>
            <person name="Malmstrom R."/>
            <person name="Stieglmeier M."/>
            <person name="Klingl A."/>
            <person name="Woyke T."/>
            <person name="Ryan C.M."/>
            <person name="Banfield J.F."/>
        </authorList>
    </citation>
    <scope>NUCLEOTIDE SEQUENCE [LARGE SCALE GENOMIC DNA]</scope>
</reference>
<dbReference type="SUPFAM" id="SSF51735">
    <property type="entry name" value="NAD(P)-binding Rossmann-fold domains"/>
    <property type="match status" value="1"/>
</dbReference>
<dbReference type="PANTHER" id="PTHR43818">
    <property type="entry name" value="BCDNA.GH03377"/>
    <property type="match status" value="1"/>
</dbReference>
<evidence type="ECO:0000259" key="3">
    <source>
        <dbReference type="Pfam" id="PF22725"/>
    </source>
</evidence>
<keyword evidence="1" id="KW-0560">Oxidoreductase</keyword>
<protein>
    <recommendedName>
        <fullName evidence="6">Gfo/Idh/MocA-like oxidoreductase N-terminal domain-containing protein</fullName>
    </recommendedName>
</protein>
<dbReference type="Pfam" id="PF01408">
    <property type="entry name" value="GFO_IDH_MocA"/>
    <property type="match status" value="1"/>
</dbReference>
<dbReference type="InterPro" id="IPR000683">
    <property type="entry name" value="Gfo/Idh/MocA-like_OxRdtase_N"/>
</dbReference>
<sequence length="336" mass="38110">MIRVGIIGSGFGLYGLLPAFRSIQGCEVVAISGKKTDRLFAYCNELNLTNIFEDWKKMIDTEKLDAIAIAMPPRIQHEIGMVAIEKNIHIFAEKPLAANVQQAQELYEQAEKHNIITAVDFIFPEIEEWQAVKRMIDDEKYGTLQYISVDWDFFSYDIKNEIASWKTDVSEGGGALSFYFSHALYYLEYLVGNIVEVESKFVYSDNSLNGGEVGVDMVLTFDKGIVGDAHIHIDNNVTKRHRLQFVCKDATITLQNEHDVTDNFCITVDNGTDTKVVSVKSDVSLLYNEDERARIVQKIASRFIQGCENKKPIIPSFTNGLRVQYLIDKVRKSQII</sequence>
<dbReference type="PANTHER" id="PTHR43818:SF11">
    <property type="entry name" value="BCDNA.GH03377"/>
    <property type="match status" value="1"/>
</dbReference>
<comment type="caution">
    <text evidence="4">The sequence shown here is derived from an EMBL/GenBank/DDBJ whole genome shotgun (WGS) entry which is preliminary data.</text>
</comment>
<dbReference type="Gene3D" id="3.40.50.720">
    <property type="entry name" value="NAD(P)-binding Rossmann-like Domain"/>
    <property type="match status" value="1"/>
</dbReference>
<dbReference type="GO" id="GO:0000166">
    <property type="term" value="F:nucleotide binding"/>
    <property type="evidence" value="ECO:0007669"/>
    <property type="project" value="InterPro"/>
</dbReference>
<dbReference type="InterPro" id="IPR055170">
    <property type="entry name" value="GFO_IDH_MocA-like_dom"/>
</dbReference>
<evidence type="ECO:0008006" key="6">
    <source>
        <dbReference type="Google" id="ProtNLM"/>
    </source>
</evidence>
<dbReference type="GO" id="GO:0016491">
    <property type="term" value="F:oxidoreductase activity"/>
    <property type="evidence" value="ECO:0007669"/>
    <property type="project" value="UniProtKB-KW"/>
</dbReference>
<name>A0A2M8F985_9BACT</name>